<feature type="transmembrane region" description="Helical" evidence="5">
    <location>
        <begin position="240"/>
        <end position="262"/>
    </location>
</feature>
<keyword evidence="3 5" id="KW-1133">Transmembrane helix</keyword>
<feature type="transmembrane region" description="Helical" evidence="5">
    <location>
        <begin position="350"/>
        <end position="369"/>
    </location>
</feature>
<dbReference type="Proteomes" id="UP000078003">
    <property type="component" value="Unassembled WGS sequence"/>
</dbReference>
<feature type="transmembrane region" description="Helical" evidence="5">
    <location>
        <begin position="130"/>
        <end position="152"/>
    </location>
</feature>
<feature type="transmembrane region" description="Helical" evidence="5">
    <location>
        <begin position="375"/>
        <end position="392"/>
    </location>
</feature>
<feature type="transmembrane region" description="Helical" evidence="5">
    <location>
        <begin position="77"/>
        <end position="97"/>
    </location>
</feature>
<comment type="subcellular location">
    <subcellularLocation>
        <location evidence="1">Membrane</location>
        <topology evidence="1">Multi-pass membrane protein</topology>
    </subcellularLocation>
</comment>
<evidence type="ECO:0000256" key="5">
    <source>
        <dbReference type="SAM" id="Phobius"/>
    </source>
</evidence>
<name>A0A1A9RCJ3_EIKCO</name>
<feature type="transmembrane region" description="Helical" evidence="5">
    <location>
        <begin position="203"/>
        <end position="220"/>
    </location>
</feature>
<feature type="transmembrane region" description="Helical" evidence="5">
    <location>
        <begin position="103"/>
        <end position="123"/>
    </location>
</feature>
<feature type="transmembrane region" description="Helical" evidence="5">
    <location>
        <begin position="317"/>
        <end position="338"/>
    </location>
</feature>
<dbReference type="RefSeq" id="WP_064084611.1">
    <property type="nucleotide sequence ID" value="NZ_LXSF01000007.1"/>
</dbReference>
<keyword evidence="2 5" id="KW-0812">Transmembrane</keyword>
<accession>A0A1A9RCJ3</accession>
<dbReference type="Pfam" id="PF01943">
    <property type="entry name" value="Polysacc_synt"/>
    <property type="match status" value="1"/>
</dbReference>
<dbReference type="GO" id="GO:0016020">
    <property type="term" value="C:membrane"/>
    <property type="evidence" value="ECO:0007669"/>
    <property type="project" value="UniProtKB-SubCell"/>
</dbReference>
<feature type="transmembrane region" description="Helical" evidence="5">
    <location>
        <begin position="164"/>
        <end position="182"/>
    </location>
</feature>
<evidence type="ECO:0000256" key="1">
    <source>
        <dbReference type="ARBA" id="ARBA00004141"/>
    </source>
</evidence>
<keyword evidence="4 5" id="KW-0472">Membrane</keyword>
<gene>
    <name evidence="6" type="ORF">A7P85_07135</name>
</gene>
<proteinExistence type="predicted"/>
<protein>
    <submittedName>
        <fullName evidence="6">Lsg locus protein 1</fullName>
    </submittedName>
</protein>
<evidence type="ECO:0000313" key="6">
    <source>
        <dbReference type="EMBL" id="OAM16179.1"/>
    </source>
</evidence>
<dbReference type="PANTHER" id="PTHR43424:SF1">
    <property type="entry name" value="LOCUS PUTATIVE PROTEIN 1-RELATED"/>
    <property type="match status" value="1"/>
</dbReference>
<dbReference type="InterPro" id="IPR002797">
    <property type="entry name" value="Polysacc_synth"/>
</dbReference>
<dbReference type="AlphaFoldDB" id="A0A1A9RCJ3"/>
<feature type="transmembrane region" description="Helical" evidence="5">
    <location>
        <begin position="40"/>
        <end position="56"/>
    </location>
</feature>
<evidence type="ECO:0000256" key="3">
    <source>
        <dbReference type="ARBA" id="ARBA00022989"/>
    </source>
</evidence>
<evidence type="ECO:0000256" key="4">
    <source>
        <dbReference type="ARBA" id="ARBA00023136"/>
    </source>
</evidence>
<evidence type="ECO:0000313" key="7">
    <source>
        <dbReference type="Proteomes" id="UP000078003"/>
    </source>
</evidence>
<comment type="caution">
    <text evidence="6">The sequence shown here is derived from an EMBL/GenBank/DDBJ whole genome shotgun (WGS) entry which is preliminary data.</text>
</comment>
<organism evidence="6 7">
    <name type="scientific">Eikenella corrodens</name>
    <dbReference type="NCBI Taxonomy" id="539"/>
    <lineage>
        <taxon>Bacteria</taxon>
        <taxon>Pseudomonadati</taxon>
        <taxon>Pseudomonadota</taxon>
        <taxon>Betaproteobacteria</taxon>
        <taxon>Neisseriales</taxon>
        <taxon>Neisseriaceae</taxon>
        <taxon>Eikenella</taxon>
    </lineage>
</organism>
<sequence length="399" mass="44178">MKILKDSLIYLVGEMLAKAMPFLLLPYLTRKLGTAGFGELSYYQAAFSLLLIGFGMSQDGAVTRYYYVYGQRNLHSVVYAGALYTAFAALIGLLAAWQLHSLALASVVCAAAAQTVLATQLSLRQCRKQALAYTAIQFGSSLFTTVLTVWLLEMSADYPVERRFLALFAGNALVSLAAYLLYRRSAGQQLGFNRRRVRQALRYIFVLGLPLVIHHAGNYVKGQFDRVVIYQGYSAATLGVYSAGYQTASVLGVLLMALNKATVPYYYQALRSGKITAATVRRWALLSLLAVPLPAVVAWLMPERLFLWLLGAQYAGVHYYICLFLLGFGLTVPYYLQVNYLFYHAQNQRIALTSLLSAGGYLLVLLLTARVGIQWVPLAMIAGNALIFPILFRQVKPYG</sequence>
<dbReference type="InterPro" id="IPR052556">
    <property type="entry name" value="PolySynth_Transporter"/>
</dbReference>
<evidence type="ECO:0000256" key="2">
    <source>
        <dbReference type="ARBA" id="ARBA00022692"/>
    </source>
</evidence>
<feature type="transmembrane region" description="Helical" evidence="5">
    <location>
        <begin position="7"/>
        <end position="28"/>
    </location>
</feature>
<dbReference type="PANTHER" id="PTHR43424">
    <property type="entry name" value="LOCUS PUTATIVE PROTEIN 1-RELATED"/>
    <property type="match status" value="1"/>
</dbReference>
<reference evidence="7" key="1">
    <citation type="submission" date="2016-05" db="EMBL/GenBank/DDBJ databases">
        <title>Draft genome of Corynebacterium afermentans subsp. afermentans LCDC 88199T.</title>
        <authorList>
            <person name="Bernier A.-M."/>
            <person name="Bernard K."/>
        </authorList>
    </citation>
    <scope>NUCLEOTIDE SEQUENCE [LARGE SCALE GENOMIC DNA]</scope>
    <source>
        <strain evidence="7">NML01-0328</strain>
    </source>
</reference>
<feature type="transmembrane region" description="Helical" evidence="5">
    <location>
        <begin position="283"/>
        <end position="302"/>
    </location>
</feature>
<dbReference type="EMBL" id="LXSF01000007">
    <property type="protein sequence ID" value="OAM16179.1"/>
    <property type="molecule type" value="Genomic_DNA"/>
</dbReference>